<evidence type="ECO:0000256" key="3">
    <source>
        <dbReference type="SAM" id="MobiDB-lite"/>
    </source>
</evidence>
<dbReference type="Gene3D" id="1.10.443.10">
    <property type="entry name" value="Intergrase catalytic core"/>
    <property type="match status" value="1"/>
</dbReference>
<keyword evidence="1" id="KW-0238">DNA-binding</keyword>
<evidence type="ECO:0000256" key="2">
    <source>
        <dbReference type="ARBA" id="ARBA00023172"/>
    </source>
</evidence>
<dbReference type="GO" id="GO:0015074">
    <property type="term" value="P:DNA integration"/>
    <property type="evidence" value="ECO:0007669"/>
    <property type="project" value="InterPro"/>
</dbReference>
<feature type="non-terminal residue" evidence="5">
    <location>
        <position position="1"/>
    </location>
</feature>
<dbReference type="GO" id="GO:0006310">
    <property type="term" value="P:DNA recombination"/>
    <property type="evidence" value="ECO:0007669"/>
    <property type="project" value="UniProtKB-KW"/>
</dbReference>
<dbReference type="InterPro" id="IPR044068">
    <property type="entry name" value="CB"/>
</dbReference>
<organism evidence="5 6">
    <name type="scientific">Pocillopora meandrina</name>
    <dbReference type="NCBI Taxonomy" id="46732"/>
    <lineage>
        <taxon>Eukaryota</taxon>
        <taxon>Metazoa</taxon>
        <taxon>Cnidaria</taxon>
        <taxon>Anthozoa</taxon>
        <taxon>Hexacorallia</taxon>
        <taxon>Scleractinia</taxon>
        <taxon>Astrocoeniina</taxon>
        <taxon>Pocilloporidae</taxon>
        <taxon>Pocillopora</taxon>
    </lineage>
</organism>
<dbReference type="InterPro" id="IPR011010">
    <property type="entry name" value="DNA_brk_join_enz"/>
</dbReference>
<dbReference type="PANTHER" id="PTHR30349:SF41">
    <property type="entry name" value="INTEGRASE_RECOMBINASE PROTEIN MJ0367-RELATED"/>
    <property type="match status" value="1"/>
</dbReference>
<feature type="domain" description="Core-binding (CB)" evidence="4">
    <location>
        <begin position="100"/>
        <end position="188"/>
    </location>
</feature>
<dbReference type="PANTHER" id="PTHR30349">
    <property type="entry name" value="PHAGE INTEGRASE-RELATED"/>
    <property type="match status" value="1"/>
</dbReference>
<feature type="compositionally biased region" description="Basic and acidic residues" evidence="3">
    <location>
        <begin position="401"/>
        <end position="420"/>
    </location>
</feature>
<accession>A0AAU9VTX1</accession>
<dbReference type="InterPro" id="IPR050090">
    <property type="entry name" value="Tyrosine_recombinase_XerCD"/>
</dbReference>
<reference evidence="5 6" key="1">
    <citation type="submission" date="2022-05" db="EMBL/GenBank/DDBJ databases">
        <authorList>
            <consortium name="Genoscope - CEA"/>
            <person name="William W."/>
        </authorList>
    </citation>
    <scope>NUCLEOTIDE SEQUENCE [LARGE SCALE GENOMIC DNA]</scope>
</reference>
<dbReference type="AlphaFoldDB" id="A0AAU9VTX1"/>
<sequence length="524" mass="59696">ERLPQHLQQKHELKRDDGKYKKYLSLAKVVSRKKPHIFLRMKAERESNIGDKYDQNRLSSFDTTSRTSEQDLEDDQLAPDVPGEADGSGNFDSTEDPLADAVAETMQEFEDWLISPDCEKKDEKTAKQHVAQVKNVLSIIGGGACLRSLLDAKQIRDVFLRQYAEVKYSPATIKSYLMSLQHFCSFLLGENPGGVRFKKDDVLSLKEKLKNWSDSYKPDYTLLRDYLISQIMIDNANKAGVVAYMTVQEFQRARPQDDKHVVRVLKHKTVNTHGPAQIVLTNHLYNHLKIFFEKMRSQLPTAGPSEIDAKFFLSWGGNDMKSSQMSKALQAIFQKAGIEGPMNHTLYKKNAVSECHQNRKEISGNLADLMAHRESTAEKYYRVLNKSRSSVKASQVLHGMMRNEEKSNEKRLKEKTEEKSNSGSVEEMTNEKSNTGSVEEMTNEKRNSQSLEEKMDAIKKLFGPEIDAQSISIATVREKICLDPILCNEDAKKVYDKIRAQWRYKAQVDNKPSTASLPSEKETV</sequence>
<protein>
    <recommendedName>
        <fullName evidence="4">Core-binding (CB) domain-containing protein</fullName>
    </recommendedName>
</protein>
<evidence type="ECO:0000256" key="1">
    <source>
        <dbReference type="ARBA" id="ARBA00023125"/>
    </source>
</evidence>
<evidence type="ECO:0000259" key="4">
    <source>
        <dbReference type="PROSITE" id="PS51900"/>
    </source>
</evidence>
<keyword evidence="2" id="KW-0233">DNA recombination</keyword>
<dbReference type="SUPFAM" id="SSF56349">
    <property type="entry name" value="DNA breaking-rejoining enzymes"/>
    <property type="match status" value="1"/>
</dbReference>
<dbReference type="GO" id="GO:0003677">
    <property type="term" value="F:DNA binding"/>
    <property type="evidence" value="ECO:0007669"/>
    <property type="project" value="UniProtKB-KW"/>
</dbReference>
<dbReference type="InterPro" id="IPR013762">
    <property type="entry name" value="Integrase-like_cat_sf"/>
</dbReference>
<keyword evidence="6" id="KW-1185">Reference proteome</keyword>
<feature type="compositionally biased region" description="Polar residues" evidence="3">
    <location>
        <begin position="56"/>
        <end position="67"/>
    </location>
</feature>
<evidence type="ECO:0000313" key="5">
    <source>
        <dbReference type="EMBL" id="CAH3035476.1"/>
    </source>
</evidence>
<feature type="region of interest" description="Disordered" evidence="3">
    <location>
        <begin position="50"/>
        <end position="92"/>
    </location>
</feature>
<dbReference type="InterPro" id="IPR010998">
    <property type="entry name" value="Integrase_recombinase_N"/>
</dbReference>
<dbReference type="EMBL" id="CALNXJ010000003">
    <property type="protein sequence ID" value="CAH3035476.1"/>
    <property type="molecule type" value="Genomic_DNA"/>
</dbReference>
<proteinExistence type="predicted"/>
<dbReference type="PROSITE" id="PS51900">
    <property type="entry name" value="CB"/>
    <property type="match status" value="1"/>
</dbReference>
<evidence type="ECO:0000313" key="6">
    <source>
        <dbReference type="Proteomes" id="UP001159428"/>
    </source>
</evidence>
<name>A0AAU9VTX1_9CNID</name>
<gene>
    <name evidence="5" type="ORF">PMEA_00017358</name>
</gene>
<dbReference type="Gene3D" id="1.10.150.130">
    <property type="match status" value="1"/>
</dbReference>
<dbReference type="Proteomes" id="UP001159428">
    <property type="component" value="Unassembled WGS sequence"/>
</dbReference>
<feature type="region of interest" description="Disordered" evidence="3">
    <location>
        <begin position="400"/>
        <end position="450"/>
    </location>
</feature>
<feature type="non-terminal residue" evidence="5">
    <location>
        <position position="524"/>
    </location>
</feature>
<comment type="caution">
    <text evidence="5">The sequence shown here is derived from an EMBL/GenBank/DDBJ whole genome shotgun (WGS) entry which is preliminary data.</text>
</comment>